<dbReference type="InterPro" id="IPR052618">
    <property type="entry name" value="ComplexI_NDUFA12"/>
</dbReference>
<keyword evidence="3" id="KW-1185">Reference proteome</keyword>
<name>A0A6P4YPL9_BRABE</name>
<proteinExistence type="inferred from homology"/>
<gene>
    <name evidence="4" type="primary">LOC109475289</name>
</gene>
<dbReference type="RefSeq" id="XP_019631455.1">
    <property type="nucleotide sequence ID" value="XM_019775896.1"/>
</dbReference>
<dbReference type="GeneID" id="109475289"/>
<organism evidence="3 4">
    <name type="scientific">Branchiostoma belcheri</name>
    <name type="common">Amphioxus</name>
    <dbReference type="NCBI Taxonomy" id="7741"/>
    <lineage>
        <taxon>Eukaryota</taxon>
        <taxon>Metazoa</taxon>
        <taxon>Chordata</taxon>
        <taxon>Cephalochordata</taxon>
        <taxon>Leptocardii</taxon>
        <taxon>Amphioxiformes</taxon>
        <taxon>Branchiostomatidae</taxon>
        <taxon>Branchiostoma</taxon>
    </lineage>
</organism>
<feature type="compositionally biased region" description="Basic and acidic residues" evidence="2">
    <location>
        <begin position="85"/>
        <end position="107"/>
    </location>
</feature>
<dbReference type="OrthoDB" id="10255576at2759"/>
<accession>A0A6P4YPL9</accession>
<dbReference type="GO" id="GO:0005739">
    <property type="term" value="C:mitochondrion"/>
    <property type="evidence" value="ECO:0007669"/>
    <property type="project" value="TreeGrafter"/>
</dbReference>
<dbReference type="Pfam" id="PF05071">
    <property type="entry name" value="NDUFA12"/>
    <property type="match status" value="1"/>
</dbReference>
<dbReference type="GO" id="GO:0032981">
    <property type="term" value="P:mitochondrial respiratory chain complex I assembly"/>
    <property type="evidence" value="ECO:0007669"/>
    <property type="project" value="TreeGrafter"/>
</dbReference>
<comment type="similarity">
    <text evidence="1">Belongs to the complex I NDUFA12 subunit family.</text>
</comment>
<evidence type="ECO:0000313" key="3">
    <source>
        <dbReference type="Proteomes" id="UP000515135"/>
    </source>
</evidence>
<dbReference type="AlphaFoldDB" id="A0A6P4YPL9"/>
<sequence>MFNRIRALVGPAKKFVGVDHLGNKYYEIPERTTVLGTKRKGRRLAESPTETMDYQLGDIPLEWEAWIRGRRKDPPTDAEIRKNERMALLKQQRGQEVEQRDLERQQQEYDEGLVARPAPKVHTGHASSPSYEKPDTEQETSTGGTFQPSAWVPGKKS</sequence>
<feature type="region of interest" description="Disordered" evidence="2">
    <location>
        <begin position="85"/>
        <end position="157"/>
    </location>
</feature>
<reference evidence="4" key="1">
    <citation type="submission" date="2025-08" db="UniProtKB">
        <authorList>
            <consortium name="RefSeq"/>
        </authorList>
    </citation>
    <scope>IDENTIFICATION</scope>
    <source>
        <tissue evidence="4">Gonad</tissue>
    </source>
</reference>
<dbReference type="PANTHER" id="PTHR32470:SF2">
    <property type="entry name" value="NADH DEHYDROGENASE [UBIQUINONE] 1 ALPHA SUBCOMPLEX ASSEMBLY FACTOR 2"/>
    <property type="match status" value="1"/>
</dbReference>
<dbReference type="InterPro" id="IPR007763">
    <property type="entry name" value="NDUFA12"/>
</dbReference>
<dbReference type="Proteomes" id="UP000515135">
    <property type="component" value="Unplaced"/>
</dbReference>
<protein>
    <submittedName>
        <fullName evidence="4">Mimitin, mitochondrial-like</fullName>
    </submittedName>
</protein>
<feature type="compositionally biased region" description="Polar residues" evidence="2">
    <location>
        <begin position="139"/>
        <end position="148"/>
    </location>
</feature>
<dbReference type="KEGG" id="bbel:109475289"/>
<evidence type="ECO:0000313" key="4">
    <source>
        <dbReference type="RefSeq" id="XP_019631455.1"/>
    </source>
</evidence>
<evidence type="ECO:0000256" key="2">
    <source>
        <dbReference type="SAM" id="MobiDB-lite"/>
    </source>
</evidence>
<dbReference type="PANTHER" id="PTHR32470">
    <property type="entry name" value="ADH DEHYDROGENASE [UBIQUINONE] 1 ALPHA SUBCOMPLEX ASSEMBLY FACTOR 2"/>
    <property type="match status" value="1"/>
</dbReference>
<dbReference type="GO" id="GO:0045271">
    <property type="term" value="C:respiratory chain complex I"/>
    <property type="evidence" value="ECO:0007669"/>
    <property type="project" value="InterPro"/>
</dbReference>
<evidence type="ECO:0000256" key="1">
    <source>
        <dbReference type="ARBA" id="ARBA00007355"/>
    </source>
</evidence>